<name>A0A4R4E0R8_9BACT</name>
<dbReference type="GO" id="GO:0006508">
    <property type="term" value="P:proteolysis"/>
    <property type="evidence" value="ECO:0007669"/>
    <property type="project" value="UniProtKB-KW"/>
</dbReference>
<protein>
    <submittedName>
        <fullName evidence="9">Rhomboid family intramembrane serine protease</fullName>
    </submittedName>
</protein>
<dbReference type="Proteomes" id="UP000295164">
    <property type="component" value="Unassembled WGS sequence"/>
</dbReference>
<evidence type="ECO:0000256" key="4">
    <source>
        <dbReference type="ARBA" id="ARBA00022692"/>
    </source>
</evidence>
<evidence type="ECO:0000313" key="10">
    <source>
        <dbReference type="Proteomes" id="UP000295164"/>
    </source>
</evidence>
<evidence type="ECO:0000256" key="6">
    <source>
        <dbReference type="ARBA" id="ARBA00023136"/>
    </source>
</evidence>
<gene>
    <name evidence="9" type="ORF">E0486_10555</name>
</gene>
<proteinExistence type="predicted"/>
<comment type="subcellular location">
    <subcellularLocation>
        <location evidence="1">Membrane</location>
        <topology evidence="1">Multi-pass membrane protein</topology>
    </subcellularLocation>
</comment>
<keyword evidence="6 7" id="KW-0472">Membrane</keyword>
<evidence type="ECO:0000259" key="8">
    <source>
        <dbReference type="Pfam" id="PF01694"/>
    </source>
</evidence>
<dbReference type="RefSeq" id="WP_131852141.1">
    <property type="nucleotide sequence ID" value="NZ_SKFH01000015.1"/>
</dbReference>
<keyword evidence="9" id="KW-0378">Hydrolase</keyword>
<feature type="transmembrane region" description="Helical" evidence="7">
    <location>
        <begin position="153"/>
        <end position="174"/>
    </location>
</feature>
<feature type="transmembrane region" description="Helical" evidence="7">
    <location>
        <begin position="124"/>
        <end position="147"/>
    </location>
</feature>
<feature type="transmembrane region" description="Helical" evidence="7">
    <location>
        <begin position="86"/>
        <end position="112"/>
    </location>
</feature>
<evidence type="ECO:0000256" key="5">
    <source>
        <dbReference type="ARBA" id="ARBA00022989"/>
    </source>
</evidence>
<sequence length="262" mass="28837">MLPIGDDNLGRIRTPFVNYGLVLLNIFVFVYWQQLGSDVPVTYGFATVPAEILSGHDIISESRIVVDQVSGVRQLMPGLQPSPYPIYLTLFTALFLHGGIAHIFGNMLYLAIFGDNLENVMGHLRYLAFYLLCGVVASLAHVAATVFFGQNPFVPSLGASGAISGVLGGYLLLFPNHRIRIWFILGFWPFPAWLCVGLWFLFQLINGAGALGSDAGSGVAYAAHIGGFVAGLLLVRLFVRPSDLALYRERREYSLRRRSRIV</sequence>
<evidence type="ECO:0000256" key="3">
    <source>
        <dbReference type="ARBA" id="ARBA00022519"/>
    </source>
</evidence>
<keyword evidence="10" id="KW-1185">Reference proteome</keyword>
<dbReference type="PANTHER" id="PTHR43066">
    <property type="entry name" value="RHOMBOID-RELATED PROTEIN"/>
    <property type="match status" value="1"/>
</dbReference>
<keyword evidence="4 7" id="KW-0812">Transmembrane</keyword>
<feature type="domain" description="Peptidase S54 rhomboid" evidence="8">
    <location>
        <begin position="88"/>
        <end position="239"/>
    </location>
</feature>
<accession>A0A4R4E0R8</accession>
<comment type="caution">
    <text evidence="9">The sequence shown here is derived from an EMBL/GenBank/DDBJ whole genome shotgun (WGS) entry which is preliminary data.</text>
</comment>
<dbReference type="EMBL" id="SKFH01000015">
    <property type="protein sequence ID" value="TCZ70572.1"/>
    <property type="molecule type" value="Genomic_DNA"/>
</dbReference>
<evidence type="ECO:0000313" key="9">
    <source>
        <dbReference type="EMBL" id="TCZ70572.1"/>
    </source>
</evidence>
<keyword evidence="3" id="KW-0997">Cell inner membrane</keyword>
<dbReference type="InterPro" id="IPR022764">
    <property type="entry name" value="Peptidase_S54_rhomboid_dom"/>
</dbReference>
<feature type="transmembrane region" description="Helical" evidence="7">
    <location>
        <begin position="12"/>
        <end position="32"/>
    </location>
</feature>
<dbReference type="GO" id="GO:0004252">
    <property type="term" value="F:serine-type endopeptidase activity"/>
    <property type="evidence" value="ECO:0007669"/>
    <property type="project" value="InterPro"/>
</dbReference>
<evidence type="ECO:0000256" key="1">
    <source>
        <dbReference type="ARBA" id="ARBA00004141"/>
    </source>
</evidence>
<reference evidence="9 10" key="1">
    <citation type="submission" date="2019-03" db="EMBL/GenBank/DDBJ databases">
        <authorList>
            <person name="Kim M.K.M."/>
        </authorList>
    </citation>
    <scope>NUCLEOTIDE SEQUENCE [LARGE SCALE GENOMIC DNA]</scope>
    <source>
        <strain evidence="9 10">17J68-15</strain>
    </source>
</reference>
<dbReference type="Pfam" id="PF01694">
    <property type="entry name" value="Rhomboid"/>
    <property type="match status" value="1"/>
</dbReference>
<dbReference type="SUPFAM" id="SSF144091">
    <property type="entry name" value="Rhomboid-like"/>
    <property type="match status" value="1"/>
</dbReference>
<keyword evidence="2" id="KW-1003">Cell membrane</keyword>
<evidence type="ECO:0000256" key="7">
    <source>
        <dbReference type="SAM" id="Phobius"/>
    </source>
</evidence>
<keyword evidence="9" id="KW-0645">Protease</keyword>
<dbReference type="Gene3D" id="1.20.1540.10">
    <property type="entry name" value="Rhomboid-like"/>
    <property type="match status" value="1"/>
</dbReference>
<dbReference type="AlphaFoldDB" id="A0A4R4E0R8"/>
<organism evidence="9 10">
    <name type="scientific">Flaviaesturariibacter aridisoli</name>
    <dbReference type="NCBI Taxonomy" id="2545761"/>
    <lineage>
        <taxon>Bacteria</taxon>
        <taxon>Pseudomonadati</taxon>
        <taxon>Bacteroidota</taxon>
        <taxon>Chitinophagia</taxon>
        <taxon>Chitinophagales</taxon>
        <taxon>Chitinophagaceae</taxon>
        <taxon>Flaviaestuariibacter</taxon>
    </lineage>
</organism>
<feature type="transmembrane region" description="Helical" evidence="7">
    <location>
        <begin position="181"/>
        <end position="201"/>
    </location>
</feature>
<dbReference type="PANTHER" id="PTHR43066:SF26">
    <property type="entry name" value="RHOMBOID PROTEASE GLPG"/>
    <property type="match status" value="1"/>
</dbReference>
<evidence type="ECO:0000256" key="2">
    <source>
        <dbReference type="ARBA" id="ARBA00022475"/>
    </source>
</evidence>
<dbReference type="GO" id="GO:0016020">
    <property type="term" value="C:membrane"/>
    <property type="evidence" value="ECO:0007669"/>
    <property type="project" value="UniProtKB-SubCell"/>
</dbReference>
<keyword evidence="5 7" id="KW-1133">Transmembrane helix</keyword>
<dbReference type="OrthoDB" id="9778341at2"/>
<feature type="transmembrane region" description="Helical" evidence="7">
    <location>
        <begin position="221"/>
        <end position="239"/>
    </location>
</feature>
<dbReference type="InterPro" id="IPR035952">
    <property type="entry name" value="Rhomboid-like_sf"/>
</dbReference>